<dbReference type="EMBL" id="BQNB010013959">
    <property type="protein sequence ID" value="GJT22327.1"/>
    <property type="molecule type" value="Genomic_DNA"/>
</dbReference>
<comment type="caution">
    <text evidence="1">The sequence shown here is derived from an EMBL/GenBank/DDBJ whole genome shotgun (WGS) entry which is preliminary data.</text>
</comment>
<dbReference type="Proteomes" id="UP001151760">
    <property type="component" value="Unassembled WGS sequence"/>
</dbReference>
<gene>
    <name evidence="1" type="ORF">Tco_0892264</name>
</gene>
<sequence length="254" mass="29482">MGMEPDIENLTLNEYLEYEAAEARKLWDNVRSRRSVINYDEADVDFFHRNIEQDDDLEEDQEDDGDNRDTFDIWDIIVEDVERIRKFLTPNILNIAMVDEEADPTRDLEELERLLVENPHFMKIQVHSIITKIEPFIHTQPMCPLYGIFESYKSSTKPCKVDREMKSPSRYGLKSSFPYPVANEHSNDVYCYFPPHLIPSEEMDTLLHSSLETLRDFTRPLGPPSGLKGLLHKLNAIVIPTKLLRYDAHGGVLG</sequence>
<proteinExistence type="predicted"/>
<accession>A0ABQ5C790</accession>
<name>A0ABQ5C790_9ASTR</name>
<evidence type="ECO:0000313" key="2">
    <source>
        <dbReference type="Proteomes" id="UP001151760"/>
    </source>
</evidence>
<reference evidence="1" key="2">
    <citation type="submission" date="2022-01" db="EMBL/GenBank/DDBJ databases">
        <authorList>
            <person name="Yamashiro T."/>
            <person name="Shiraishi A."/>
            <person name="Satake H."/>
            <person name="Nakayama K."/>
        </authorList>
    </citation>
    <scope>NUCLEOTIDE SEQUENCE</scope>
</reference>
<organism evidence="1 2">
    <name type="scientific">Tanacetum coccineum</name>
    <dbReference type="NCBI Taxonomy" id="301880"/>
    <lineage>
        <taxon>Eukaryota</taxon>
        <taxon>Viridiplantae</taxon>
        <taxon>Streptophyta</taxon>
        <taxon>Embryophyta</taxon>
        <taxon>Tracheophyta</taxon>
        <taxon>Spermatophyta</taxon>
        <taxon>Magnoliopsida</taxon>
        <taxon>eudicotyledons</taxon>
        <taxon>Gunneridae</taxon>
        <taxon>Pentapetalae</taxon>
        <taxon>asterids</taxon>
        <taxon>campanulids</taxon>
        <taxon>Asterales</taxon>
        <taxon>Asteraceae</taxon>
        <taxon>Asteroideae</taxon>
        <taxon>Anthemideae</taxon>
        <taxon>Anthemidinae</taxon>
        <taxon>Tanacetum</taxon>
    </lineage>
</organism>
<protein>
    <submittedName>
        <fullName evidence="1">Uncharacterized protein</fullName>
    </submittedName>
</protein>
<keyword evidence="2" id="KW-1185">Reference proteome</keyword>
<evidence type="ECO:0000313" key="1">
    <source>
        <dbReference type="EMBL" id="GJT22327.1"/>
    </source>
</evidence>
<reference evidence="1" key="1">
    <citation type="journal article" date="2022" name="Int. J. Mol. Sci.">
        <title>Draft Genome of Tanacetum Coccineum: Genomic Comparison of Closely Related Tanacetum-Family Plants.</title>
        <authorList>
            <person name="Yamashiro T."/>
            <person name="Shiraishi A."/>
            <person name="Nakayama K."/>
            <person name="Satake H."/>
        </authorList>
    </citation>
    <scope>NUCLEOTIDE SEQUENCE</scope>
</reference>